<dbReference type="GO" id="GO:1903475">
    <property type="term" value="P:mitotic actomyosin contractile ring assembly"/>
    <property type="evidence" value="ECO:0007669"/>
    <property type="project" value="UniProtKB-ARBA"/>
</dbReference>
<feature type="region of interest" description="Disordered" evidence="12">
    <location>
        <begin position="1362"/>
        <end position="1391"/>
    </location>
</feature>
<comment type="subunit">
    <text evidence="9">Binds to cdc4 and rlc1.</text>
</comment>
<dbReference type="Pfam" id="PF00612">
    <property type="entry name" value="IQ"/>
    <property type="match status" value="1"/>
</dbReference>
<feature type="domain" description="Myosin N-terminal SH3-like" evidence="14">
    <location>
        <begin position="106"/>
        <end position="155"/>
    </location>
</feature>
<evidence type="ECO:0000256" key="2">
    <source>
        <dbReference type="ARBA" id="ARBA00022741"/>
    </source>
</evidence>
<evidence type="ECO:0000256" key="6">
    <source>
        <dbReference type="ARBA" id="ARBA00023123"/>
    </source>
</evidence>
<feature type="region of interest" description="Actin-binding" evidence="10">
    <location>
        <begin position="723"/>
        <end position="745"/>
    </location>
</feature>
<dbReference type="Pfam" id="PF00063">
    <property type="entry name" value="Myosin_head"/>
    <property type="match status" value="1"/>
</dbReference>
<dbReference type="SUPFAM" id="SSF90257">
    <property type="entry name" value="Myosin rod fragments"/>
    <property type="match status" value="6"/>
</dbReference>
<evidence type="ECO:0000259" key="14">
    <source>
        <dbReference type="PROSITE" id="PS51844"/>
    </source>
</evidence>
<dbReference type="InterPro" id="IPR001609">
    <property type="entry name" value="Myosin_head_motor_dom-like"/>
</dbReference>
<keyword evidence="5 11" id="KW-0175">Coiled coil</keyword>
<evidence type="ECO:0000259" key="13">
    <source>
        <dbReference type="PROSITE" id="PS51456"/>
    </source>
</evidence>
<evidence type="ECO:0000256" key="8">
    <source>
        <dbReference type="ARBA" id="ARBA00023203"/>
    </source>
</evidence>
<feature type="region of interest" description="Disordered" evidence="12">
    <location>
        <begin position="2200"/>
        <end position="2223"/>
    </location>
</feature>
<dbReference type="CDD" id="cd01377">
    <property type="entry name" value="MYSc_class_II"/>
    <property type="match status" value="1"/>
</dbReference>
<reference evidence="15 16" key="1">
    <citation type="journal article" date="2019" name="Sci. Rep.">
        <title>Comparative genomics of chytrid fungi reveal insights into the obligate biotrophic and pathogenic lifestyle of Synchytrium endobioticum.</title>
        <authorList>
            <person name="van de Vossenberg B.T.L.H."/>
            <person name="Warris S."/>
            <person name="Nguyen H.D.T."/>
            <person name="van Gent-Pelzer M.P.E."/>
            <person name="Joly D.L."/>
            <person name="van de Geest H.C."/>
            <person name="Bonants P.J.M."/>
            <person name="Smith D.S."/>
            <person name="Levesque C.A."/>
            <person name="van der Lee T.A.J."/>
        </authorList>
    </citation>
    <scope>NUCLEOTIDE SEQUENCE [LARGE SCALE GENOMIC DNA]</scope>
    <source>
        <strain evidence="15 16">MB42</strain>
    </source>
</reference>
<dbReference type="FunFam" id="2.30.30.360:FF:000001">
    <property type="entry name" value="Myosin heavy chain"/>
    <property type="match status" value="1"/>
</dbReference>
<dbReference type="PROSITE" id="PS51844">
    <property type="entry name" value="SH3_LIKE"/>
    <property type="match status" value="1"/>
</dbReference>
<dbReference type="FunFam" id="1.10.10.820:FF:000001">
    <property type="entry name" value="Myosin heavy chain"/>
    <property type="match status" value="1"/>
</dbReference>
<dbReference type="SMART" id="SM00015">
    <property type="entry name" value="IQ"/>
    <property type="match status" value="1"/>
</dbReference>
<evidence type="ECO:0000256" key="11">
    <source>
        <dbReference type="SAM" id="Coils"/>
    </source>
</evidence>
<dbReference type="InterPro" id="IPR027417">
    <property type="entry name" value="P-loop_NTPase"/>
</dbReference>
<dbReference type="PROSITE" id="PS50096">
    <property type="entry name" value="IQ"/>
    <property type="match status" value="1"/>
</dbReference>
<dbReference type="InterPro" id="IPR000048">
    <property type="entry name" value="IQ_motif_EF-hand-BS"/>
</dbReference>
<dbReference type="GO" id="GO:0051015">
    <property type="term" value="F:actin filament binding"/>
    <property type="evidence" value="ECO:0007669"/>
    <property type="project" value="InterPro"/>
</dbReference>
<keyword evidence="6 10" id="KW-0518">Myosin</keyword>
<feature type="coiled-coil region" evidence="11">
    <location>
        <begin position="1967"/>
        <end position="2001"/>
    </location>
</feature>
<dbReference type="FunFam" id="3.40.850.10:FF:000101">
    <property type="entry name" value="Slow myosin heavy chain 2"/>
    <property type="match status" value="1"/>
</dbReference>
<keyword evidence="2 10" id="KW-0547">Nucleotide-binding</keyword>
<feature type="region of interest" description="Disordered" evidence="12">
    <location>
        <begin position="1686"/>
        <end position="1723"/>
    </location>
</feature>
<dbReference type="FunFam" id="1.20.58.530:FF:000001">
    <property type="entry name" value="Myosin heavy chain"/>
    <property type="match status" value="1"/>
</dbReference>
<dbReference type="GO" id="GO:0016020">
    <property type="term" value="C:membrane"/>
    <property type="evidence" value="ECO:0007669"/>
    <property type="project" value="TreeGrafter"/>
</dbReference>
<dbReference type="GO" id="GO:0005516">
    <property type="term" value="F:calmodulin binding"/>
    <property type="evidence" value="ECO:0007669"/>
    <property type="project" value="UniProtKB-KW"/>
</dbReference>
<evidence type="ECO:0000313" key="15">
    <source>
        <dbReference type="EMBL" id="TPX50154.1"/>
    </source>
</evidence>
<dbReference type="VEuPathDB" id="FungiDB:SeMB42_g02350"/>
<feature type="binding site" evidence="10">
    <location>
        <begin position="252"/>
        <end position="259"/>
    </location>
    <ligand>
        <name>ATP</name>
        <dbReference type="ChEBI" id="CHEBI:30616"/>
    </ligand>
</feature>
<accession>A0A507DF18</accession>
<dbReference type="STRING" id="286115.A0A507DF18"/>
<feature type="domain" description="Myosin motor" evidence="13">
    <location>
        <begin position="159"/>
        <end position="845"/>
    </location>
</feature>
<keyword evidence="3 10" id="KW-0067">ATP-binding</keyword>
<gene>
    <name evidence="15" type="ORF">SeMB42_g02350</name>
</gene>
<dbReference type="GO" id="GO:0007015">
    <property type="term" value="P:actin filament organization"/>
    <property type="evidence" value="ECO:0007669"/>
    <property type="project" value="TreeGrafter"/>
</dbReference>
<dbReference type="PRINTS" id="PR00193">
    <property type="entry name" value="MYOSINHEAVY"/>
</dbReference>
<dbReference type="PANTHER" id="PTHR13140:SF857">
    <property type="entry name" value="MYOSIN-11"/>
    <property type="match status" value="1"/>
</dbReference>
<dbReference type="Gene3D" id="1.20.120.720">
    <property type="entry name" value="Myosin VI head, motor domain, U50 subdomain"/>
    <property type="match status" value="1"/>
</dbReference>
<evidence type="ECO:0000256" key="5">
    <source>
        <dbReference type="ARBA" id="ARBA00023054"/>
    </source>
</evidence>
<keyword evidence="4" id="KW-0112">Calmodulin-binding</keyword>
<dbReference type="Proteomes" id="UP000317494">
    <property type="component" value="Unassembled WGS sequence"/>
</dbReference>
<dbReference type="PROSITE" id="PS51456">
    <property type="entry name" value="MYOSIN_MOTOR"/>
    <property type="match status" value="1"/>
</dbReference>
<sequence>MCDGAIVLGLRRIGRSNHRDSRNSPCTGRIKSGPTVYIFSQPVRPSPDAGSSRFAACCIRNTSYLYTAISCFQMATANISTSDNTNALLGRVKNIVNDPFAQAQWAEKKWVWVADKEDGYLAGTIAKEDGDNVLVELTNDTKRTVNINDCEKMNPPKFDKVEDMADLTYLNEASVIHNLKLRYYSNLIYTYSGLFLVAVNPYKKLPIYTEEVVKMYRGRKRAEMPPHVYAVSDAAYFDMLQDRENQSILITGESGAGKTENTKKVIQYFASVAGGTSGKKAGTLESQILQANPILESFGNAQTVRNNNSSRFGKFIRLEFSPSGHIVGANIEKYLLEKSRVTHQTSKERNYHIFYQLLRGATAEMRDKFLLKDNLNEYRFIKTSNKNIEGVDDAADFKSLTDSMNIMQFSSEEQQNYFRVIAAILHMGGIQVVSDKEDQANLVDSSNRVVEQVCHVLGIPVAEFIKSLLRPKIKAGRDWVVSARNCEQVLYSIESLARSIYERMFGHLVERINQAIYTPSSKSSFIGVLDIAGFEIFEVNSFEQLLINYTNEKLQQFFNHHMFILEQEEYRREGIEWKFIDFGLDLQPTIDLIEKTSPIGILSCLDEECVMPKATDKTFQEKLNQFWKGKSAKYEVPRFNMGFILNHYAGKVEYASANWLDKNKDPLNENVTRLLAQSTEKCIAELWADSLGDDEASSYKPGMAAITKKGAFRTVAQRHKEQLASLMSQLYSTEPHFVRCILPNEEKKPGKLNTNLALDQLRCNGVLEGIRICRAGFPNRLLFADFRQRYEVLCPGVIPQGYMDGRKATQTLLETLNLDKNQYRIGSSKVFFRAGVLAELEELRDERLAKLVTKIQAMIRGYLARRAYTKKNRQLASIKTIQKNARIYVTLREWSWWRLFCKVKPLLNVARTDEELRKREEIAKAWEDKATKEAEERARAEALRQQLELQKRQIEEALMQEKNAATNQAEILARTQQREVELADRLKELAMQLDDRETQNEQLQGAKKKLEAEIQEARDLLSDGGANLARLEKTREQNESKAKTLEADLAASTSECRKLESDRSGLQNQITDLQKLLKETGDMEADLRHQNTKFRNEIAELEAKLEAEEDQLKQLEQRRSMLEGDLKITRDSVSDLARIRSELESIIKRKEAEISELNDSLKRESAEKSSVDSQRRDIQAKLNATEGDLENEKAEREKVAKLKSKVEKELEQVHQLMAEKGNEAGKADELRRIREAELSDLKAQLSTAQAEAEDFRRKMSQMIESLRADLDASQQECSTLVKAKVTTERQIADLRAELETSEDQKARLDKTRRQLESDLQFTRSQFDQSDSAVLELKAQKEIIEKQLAMVTAKADEAEANYQRAERERQSLQKQTESLREEGEEEVNKRNAIDAQKKKLAVDVQYLLSRLEEEDSARQDLNKKLAAKSSEVDSLKDSYVRDAKGRIAELEEATRKATRELTELQGRYSELERNGASLEKVKARLSAEIEDLKVEIDREHNAARLAEKASKDARAELAAANQALEAECRQREVAESNQRKLQSQIDSLSLELDNRSMQVSSIQKSKNELETELKALIDEIGDGGKNVHELEKAKRRLESQVEEFKTQLDEEEALRIKAADARRSLELDLADARKKFEADLAAKEAQMEETRRMLMKEVNSLGEQLDDALSQKGEILKAKKRLEDQVEELTSRADSSSRNKDDQEKARKKAEATAREALQRLEDEERARRNFEEIAQRHEKKANSLQAEIERLDAELEILDRARKQLEKKIDELSNELEGTGEDSRRSLLEAKKRFEKEVQQLREALEEEQEARAQFAARPSVNPNELEKLRAEARAELEGKIEKLEESRRALLAAQRIAAQDLEDKAKEMSNLDKQKKLLQVETSSLKSRLEAEVVARGDEAARNRKLLADIKELQLRVDAEATKSRDSNELIDSYKAKVDSVFAKLESAELGRIKAEKAQSTLLLQIKELEDSLAESLKERKMAEDRAKSQEEQLIDLQEQQEDNALEIADFALIKRKLQDEIDRAHERHKVDLEEREALVDETRRKYQKEIKQLMAELEIEKNNGLNLKEINKELEHELEEVSAKLEAELRSATTWKREKERLEVRVDELTRLYVDGQTTQDELQNQINTLLIQVRDLQAAQEDGDAQRVMLEKAKRSLEQRLEDMNEQIHNSDRARGDMGRTLHTLESNTAELRDQVEELTEEAREASDKQRRAEQTANDAIADLNKERALNMDLEKTKVALEKQVKELNSRILDIEASVFSDRSGVSKRLESRLEEVAQQLDTAMREKAELAKDARKNDRTLKDLQFQLSEKDKLKSRYDEELEKLYDKVKKQKLQIDELESNEANLSLGKRRAEREYTEQKERCLRLEKEVENLKRRSEFLSLSPTKVYSNLCILVYSGAVQLC</sequence>
<evidence type="ECO:0000256" key="4">
    <source>
        <dbReference type="ARBA" id="ARBA00022860"/>
    </source>
</evidence>
<dbReference type="InterPro" id="IPR036961">
    <property type="entry name" value="Kinesin_motor_dom_sf"/>
</dbReference>
<feature type="region of interest" description="Disordered" evidence="12">
    <location>
        <begin position="1157"/>
        <end position="1176"/>
    </location>
</feature>
<organism evidence="15 16">
    <name type="scientific">Synchytrium endobioticum</name>
    <dbReference type="NCBI Taxonomy" id="286115"/>
    <lineage>
        <taxon>Eukaryota</taxon>
        <taxon>Fungi</taxon>
        <taxon>Fungi incertae sedis</taxon>
        <taxon>Chytridiomycota</taxon>
        <taxon>Chytridiomycota incertae sedis</taxon>
        <taxon>Chytridiomycetes</taxon>
        <taxon>Synchytriales</taxon>
        <taxon>Synchytriaceae</taxon>
        <taxon>Synchytrium</taxon>
    </lineage>
</organism>
<dbReference type="Gene3D" id="2.30.30.360">
    <property type="entry name" value="Myosin S1 fragment, N-terminal"/>
    <property type="match status" value="1"/>
</dbReference>
<evidence type="ECO:0000256" key="12">
    <source>
        <dbReference type="SAM" id="MobiDB-lite"/>
    </source>
</evidence>
<dbReference type="FunFam" id="1.20.120.720:FF:000001">
    <property type="entry name" value="Myosin heavy chain, muscle"/>
    <property type="match status" value="1"/>
</dbReference>
<dbReference type="SMART" id="SM00242">
    <property type="entry name" value="MYSc"/>
    <property type="match status" value="1"/>
</dbReference>
<comment type="caution">
    <text evidence="15">The sequence shown here is derived from an EMBL/GenBank/DDBJ whole genome shotgun (WGS) entry which is preliminary data.</text>
</comment>
<evidence type="ECO:0000256" key="10">
    <source>
        <dbReference type="PROSITE-ProRule" id="PRU00782"/>
    </source>
</evidence>
<dbReference type="Pfam" id="PF01576">
    <property type="entry name" value="Myosin_tail_1"/>
    <property type="match status" value="2"/>
</dbReference>
<dbReference type="GO" id="GO:1902404">
    <property type="term" value="P:mitotic actomyosin contractile ring contraction"/>
    <property type="evidence" value="ECO:0007669"/>
    <property type="project" value="UniProtKB-ARBA"/>
</dbReference>
<dbReference type="GO" id="GO:0000146">
    <property type="term" value="F:microfilament motor activity"/>
    <property type="evidence" value="ECO:0007669"/>
    <property type="project" value="TreeGrafter"/>
</dbReference>
<dbReference type="EMBL" id="QEAN01000071">
    <property type="protein sequence ID" value="TPX50154.1"/>
    <property type="molecule type" value="Genomic_DNA"/>
</dbReference>
<dbReference type="SUPFAM" id="SSF52540">
    <property type="entry name" value="P-loop containing nucleoside triphosphate hydrolases"/>
    <property type="match status" value="1"/>
</dbReference>
<comment type="similarity">
    <text evidence="1 10">Belongs to the TRAFAC class myosin-kinesin ATPase superfamily. Myosin family.</text>
</comment>
<evidence type="ECO:0000256" key="9">
    <source>
        <dbReference type="ARBA" id="ARBA00064372"/>
    </source>
</evidence>
<protein>
    <recommendedName>
        <fullName evidence="17">Myosin motor domain-containing protein</fullName>
    </recommendedName>
</protein>
<dbReference type="Gene3D" id="1.10.287.1490">
    <property type="match status" value="1"/>
</dbReference>
<dbReference type="Gene3D" id="1.10.10.820">
    <property type="match status" value="1"/>
</dbReference>
<dbReference type="FunFam" id="1.20.5.4820:FF:000002">
    <property type="entry name" value="Myosin heavy chain 10"/>
    <property type="match status" value="1"/>
</dbReference>
<dbReference type="Gene3D" id="1.20.5.340">
    <property type="match status" value="5"/>
</dbReference>
<dbReference type="Pfam" id="PF02736">
    <property type="entry name" value="Myosin_N"/>
    <property type="match status" value="1"/>
</dbReference>
<dbReference type="InterPro" id="IPR004009">
    <property type="entry name" value="SH3_Myosin"/>
</dbReference>
<evidence type="ECO:0000256" key="7">
    <source>
        <dbReference type="ARBA" id="ARBA00023175"/>
    </source>
</evidence>
<feature type="compositionally biased region" description="Basic and acidic residues" evidence="12">
    <location>
        <begin position="2200"/>
        <end position="2217"/>
    </location>
</feature>
<evidence type="ECO:0000256" key="1">
    <source>
        <dbReference type="ARBA" id="ARBA00008314"/>
    </source>
</evidence>
<dbReference type="GO" id="GO:0016459">
    <property type="term" value="C:myosin complex"/>
    <property type="evidence" value="ECO:0007669"/>
    <property type="project" value="UniProtKB-KW"/>
</dbReference>
<dbReference type="Gene3D" id="1.20.5.4820">
    <property type="match status" value="1"/>
</dbReference>
<dbReference type="InterPro" id="IPR008989">
    <property type="entry name" value="Myosin_S1_N"/>
</dbReference>
<name>A0A507DF18_9FUNG</name>
<dbReference type="GO" id="GO:0005524">
    <property type="term" value="F:ATP binding"/>
    <property type="evidence" value="ECO:0007669"/>
    <property type="project" value="UniProtKB-UniRule"/>
</dbReference>
<proteinExistence type="inferred from homology"/>
<keyword evidence="16" id="KW-1185">Reference proteome</keyword>
<evidence type="ECO:0000256" key="3">
    <source>
        <dbReference type="ARBA" id="ARBA00022840"/>
    </source>
</evidence>
<dbReference type="Gene3D" id="3.40.850.10">
    <property type="entry name" value="Kinesin motor domain"/>
    <property type="match status" value="1"/>
</dbReference>
<dbReference type="GO" id="GO:0120104">
    <property type="term" value="C:mitotic actomyosin contractile ring, proximal layer"/>
    <property type="evidence" value="ECO:0007669"/>
    <property type="project" value="UniProtKB-ARBA"/>
</dbReference>
<dbReference type="PANTHER" id="PTHR13140">
    <property type="entry name" value="MYOSIN"/>
    <property type="match status" value="1"/>
</dbReference>
<evidence type="ECO:0008006" key="17">
    <source>
        <dbReference type="Google" id="ProtNLM"/>
    </source>
</evidence>
<dbReference type="Gene3D" id="1.20.58.530">
    <property type="match status" value="1"/>
</dbReference>
<feature type="compositionally biased region" description="Basic and acidic residues" evidence="12">
    <location>
        <begin position="1363"/>
        <end position="1391"/>
    </location>
</feature>
<keyword evidence="8 10" id="KW-0009">Actin-binding</keyword>
<dbReference type="InterPro" id="IPR002928">
    <property type="entry name" value="Myosin_tail"/>
</dbReference>
<keyword evidence="7 10" id="KW-0505">Motor protein</keyword>
<evidence type="ECO:0000313" key="16">
    <source>
        <dbReference type="Proteomes" id="UP000317494"/>
    </source>
</evidence>